<keyword evidence="4" id="KW-0547">Nucleotide-binding</keyword>
<dbReference type="CDD" id="cd00712">
    <property type="entry name" value="AsnB"/>
    <property type="match status" value="1"/>
</dbReference>
<feature type="domain" description="Glutamine amidotransferase type-2" evidence="10">
    <location>
        <begin position="2"/>
        <end position="214"/>
    </location>
</feature>
<keyword evidence="6" id="KW-0028">Amino-acid biosynthesis</keyword>
<evidence type="ECO:0000256" key="9">
    <source>
        <dbReference type="PIRSR" id="PIRSR001589-3"/>
    </source>
</evidence>
<evidence type="ECO:0000256" key="1">
    <source>
        <dbReference type="ARBA" id="ARBA00005187"/>
    </source>
</evidence>
<dbReference type="InterPro" id="IPR029055">
    <property type="entry name" value="Ntn_hydrolases_N"/>
</dbReference>
<dbReference type="InterPro" id="IPR017932">
    <property type="entry name" value="GATase_2_dom"/>
</dbReference>
<evidence type="ECO:0000259" key="10">
    <source>
        <dbReference type="PROSITE" id="PS51278"/>
    </source>
</evidence>
<dbReference type="InterPro" id="IPR051786">
    <property type="entry name" value="ASN_synthetase/amidase"/>
</dbReference>
<dbReference type="PANTHER" id="PTHR43284">
    <property type="entry name" value="ASPARAGINE SYNTHETASE (GLUTAMINE-HYDROLYZING)"/>
    <property type="match status" value="1"/>
</dbReference>
<keyword evidence="6" id="KW-0061">Asparagine biosynthesis</keyword>
<dbReference type="EC" id="6.3.5.4" evidence="3"/>
<protein>
    <recommendedName>
        <fullName evidence="3">asparagine synthase (glutamine-hydrolyzing)</fullName>
        <ecNumber evidence="3">6.3.5.4</ecNumber>
    </recommendedName>
</protein>
<dbReference type="SUPFAM" id="SSF52402">
    <property type="entry name" value="Adenine nucleotide alpha hydrolases-like"/>
    <property type="match status" value="1"/>
</dbReference>
<dbReference type="SUPFAM" id="SSF56235">
    <property type="entry name" value="N-terminal nucleophile aminohydrolases (Ntn hydrolases)"/>
    <property type="match status" value="1"/>
</dbReference>
<dbReference type="EMBL" id="MEIA01000559">
    <property type="protein sequence ID" value="OJF09558.1"/>
    <property type="molecule type" value="Genomic_DNA"/>
</dbReference>
<evidence type="ECO:0000256" key="5">
    <source>
        <dbReference type="ARBA" id="ARBA00022840"/>
    </source>
</evidence>
<dbReference type="GO" id="GO:0005524">
    <property type="term" value="F:ATP binding"/>
    <property type="evidence" value="ECO:0007669"/>
    <property type="project" value="UniProtKB-KW"/>
</dbReference>
<evidence type="ECO:0000313" key="12">
    <source>
        <dbReference type="EMBL" id="OJF16177.1"/>
    </source>
</evidence>
<evidence type="ECO:0000256" key="2">
    <source>
        <dbReference type="ARBA" id="ARBA00005752"/>
    </source>
</evidence>
<dbReference type="Gene3D" id="3.40.50.620">
    <property type="entry name" value="HUPs"/>
    <property type="match status" value="1"/>
</dbReference>
<dbReference type="GO" id="GO:0004066">
    <property type="term" value="F:asparagine synthase (glutamine-hydrolyzing) activity"/>
    <property type="evidence" value="ECO:0007669"/>
    <property type="project" value="UniProtKB-EC"/>
</dbReference>
<dbReference type="InterPro" id="IPR033738">
    <property type="entry name" value="AsnB_N"/>
</dbReference>
<proteinExistence type="inferred from homology"/>
<name>A0A1K0GBL2_9ACTN</name>
<evidence type="ECO:0000313" key="11">
    <source>
        <dbReference type="EMBL" id="OJF09558.1"/>
    </source>
</evidence>
<comment type="catalytic activity">
    <reaction evidence="8">
        <text>L-aspartate + L-glutamine + ATP + H2O = L-asparagine + L-glutamate + AMP + diphosphate + H(+)</text>
        <dbReference type="Rhea" id="RHEA:12228"/>
        <dbReference type="ChEBI" id="CHEBI:15377"/>
        <dbReference type="ChEBI" id="CHEBI:15378"/>
        <dbReference type="ChEBI" id="CHEBI:29985"/>
        <dbReference type="ChEBI" id="CHEBI:29991"/>
        <dbReference type="ChEBI" id="CHEBI:30616"/>
        <dbReference type="ChEBI" id="CHEBI:33019"/>
        <dbReference type="ChEBI" id="CHEBI:58048"/>
        <dbReference type="ChEBI" id="CHEBI:58359"/>
        <dbReference type="ChEBI" id="CHEBI:456215"/>
        <dbReference type="EC" id="6.3.5.4"/>
    </reaction>
</comment>
<dbReference type="RefSeq" id="WP_071802726.1">
    <property type="nucleotide sequence ID" value="NZ_MEIA01000003.1"/>
</dbReference>
<comment type="similarity">
    <text evidence="2">Belongs to the asparagine synthetase family.</text>
</comment>
<dbReference type="PROSITE" id="PS51278">
    <property type="entry name" value="GATASE_TYPE_2"/>
    <property type="match status" value="1"/>
</dbReference>
<evidence type="ECO:0000256" key="3">
    <source>
        <dbReference type="ARBA" id="ARBA00012737"/>
    </source>
</evidence>
<dbReference type="GO" id="GO:0005829">
    <property type="term" value="C:cytosol"/>
    <property type="evidence" value="ECO:0007669"/>
    <property type="project" value="TreeGrafter"/>
</dbReference>
<keyword evidence="13" id="KW-1185">Reference proteome</keyword>
<dbReference type="Gene3D" id="3.60.20.10">
    <property type="entry name" value="Glutamine Phosphoribosylpyrophosphate, subunit 1, domain 1"/>
    <property type="match status" value="1"/>
</dbReference>
<dbReference type="Pfam" id="PF00733">
    <property type="entry name" value="Asn_synthase"/>
    <property type="match status" value="1"/>
</dbReference>
<dbReference type="Pfam" id="PF13537">
    <property type="entry name" value="GATase_7"/>
    <property type="match status" value="1"/>
</dbReference>
<dbReference type="CDD" id="cd01991">
    <property type="entry name" value="Asn_synthase_B_C"/>
    <property type="match status" value="1"/>
</dbReference>
<gene>
    <name evidence="12" type="ORF">BG844_00690</name>
    <name evidence="11" type="ORF">BG844_36915</name>
</gene>
<evidence type="ECO:0000256" key="6">
    <source>
        <dbReference type="ARBA" id="ARBA00022888"/>
    </source>
</evidence>
<evidence type="ECO:0000313" key="13">
    <source>
        <dbReference type="Proteomes" id="UP000182486"/>
    </source>
</evidence>
<dbReference type="AlphaFoldDB" id="A0A1K0GBL2"/>
<evidence type="ECO:0000256" key="7">
    <source>
        <dbReference type="ARBA" id="ARBA00022962"/>
    </source>
</evidence>
<feature type="site" description="Important for beta-aspartyl-AMP intermediate formation" evidence="9">
    <location>
        <position position="380"/>
    </location>
</feature>
<evidence type="ECO:0000256" key="8">
    <source>
        <dbReference type="ARBA" id="ARBA00048741"/>
    </source>
</evidence>
<organism evidence="11 13">
    <name type="scientific">Couchioplanes caeruleus subsp. caeruleus</name>
    <dbReference type="NCBI Taxonomy" id="56427"/>
    <lineage>
        <taxon>Bacteria</taxon>
        <taxon>Bacillati</taxon>
        <taxon>Actinomycetota</taxon>
        <taxon>Actinomycetes</taxon>
        <taxon>Micromonosporales</taxon>
        <taxon>Micromonosporaceae</taxon>
        <taxon>Couchioplanes</taxon>
    </lineage>
</organism>
<sequence>MSALVGWVDYARDQRRERPVLRAMVGALAARGPDDEALWVAPCAALGFRHLAVHGDFSPQPYTARTAEGPVTVCVTGAPTGLAELRGRLAGRGMAPAPETGVAGLVAHAYLAEGPSGVTGLTGAFAVAVWDGRAEELLLVRDRLGTQPIYYHLTDSGIVFASERKGLLAHPAVEAQIDLNGLRELFTCAGAAGHGVFAGVHQVRAGEMVRYGRAGLTHRRYWRLTTEAHTDDLATTVGTVRELLEESVASHFAGGDDIGILLDGTLESSAMTALAARKLARGAGERLRTFTVTVARQSECVPPEDVRSSPDARFVADVVRRVGAEHTDVVLDTADILDPLARAAALRARDVPDPLGSANISTYLLCCEAGQHVRGALSDELADAIFGCHAGACDAPATDWQTLPWIALARQRGGRYGFGGDLLDPNLRAKLDLNGYCHDEWARSVADAEHLPGEDERDRRMRRTAYLRLTRWDQTRLLHRESLAMAAGVQARMPFGDHRLVQYVYNVPWAMKNFDGKEKSLLRAAVGDLLPPSVRHRPASPYPAAPDPAYGRWLVDELAALLADPSSPAAALVDAGGIRALQADQRVLVAGPGAWVARASAEMVLALDAWLRRYGVRVAL</sequence>
<dbReference type="InterPro" id="IPR001962">
    <property type="entry name" value="Asn_synthase"/>
</dbReference>
<dbReference type="Proteomes" id="UP000182486">
    <property type="component" value="Unassembled WGS sequence"/>
</dbReference>
<dbReference type="SMR" id="A0A1K0GBL2"/>
<dbReference type="PIRSF" id="PIRSF001589">
    <property type="entry name" value="Asn_synthetase_glu-h"/>
    <property type="match status" value="1"/>
</dbReference>
<dbReference type="InterPro" id="IPR014729">
    <property type="entry name" value="Rossmann-like_a/b/a_fold"/>
</dbReference>
<dbReference type="GO" id="GO:0006529">
    <property type="term" value="P:asparagine biosynthetic process"/>
    <property type="evidence" value="ECO:0007669"/>
    <property type="project" value="UniProtKB-KW"/>
</dbReference>
<comment type="pathway">
    <text evidence="1">Amino-acid biosynthesis; L-asparagine biosynthesis; L-asparagine from L-aspartate (L-Gln route): step 1/1.</text>
</comment>
<keyword evidence="7" id="KW-0315">Glutamine amidotransferase</keyword>
<comment type="caution">
    <text evidence="11">The sequence shown here is derived from an EMBL/GenBank/DDBJ whole genome shotgun (WGS) entry which is preliminary data.</text>
</comment>
<dbReference type="EMBL" id="MEIA01000003">
    <property type="protein sequence ID" value="OJF16177.1"/>
    <property type="molecule type" value="Genomic_DNA"/>
</dbReference>
<evidence type="ECO:0000256" key="4">
    <source>
        <dbReference type="ARBA" id="ARBA00022741"/>
    </source>
</evidence>
<keyword evidence="5" id="KW-0067">ATP-binding</keyword>
<dbReference type="InterPro" id="IPR006426">
    <property type="entry name" value="Asn_synth_AEB"/>
</dbReference>
<reference evidence="11 13" key="1">
    <citation type="submission" date="2016-09" db="EMBL/GenBank/DDBJ databases">
        <title>Couchioplanes caeruleus draft genome sequence.</title>
        <authorList>
            <person name="Sheehan J."/>
            <person name="Caffrey P."/>
        </authorList>
    </citation>
    <scope>NUCLEOTIDE SEQUENCE [LARGE SCALE GENOMIC DNA]</scope>
    <source>
        <strain evidence="11 13">DSM 43634</strain>
    </source>
</reference>
<accession>A0A1K0GBL2</accession>
<dbReference type="PANTHER" id="PTHR43284:SF1">
    <property type="entry name" value="ASPARAGINE SYNTHETASE"/>
    <property type="match status" value="1"/>
</dbReference>